<dbReference type="Proteomes" id="UP001172386">
    <property type="component" value="Unassembled WGS sequence"/>
</dbReference>
<evidence type="ECO:0000313" key="1">
    <source>
        <dbReference type="EMBL" id="KAJ9654390.1"/>
    </source>
</evidence>
<accession>A0ACC3A331</accession>
<proteinExistence type="predicted"/>
<comment type="caution">
    <text evidence="1">The sequence shown here is derived from an EMBL/GenBank/DDBJ whole genome shotgun (WGS) entry which is preliminary data.</text>
</comment>
<keyword evidence="2" id="KW-1185">Reference proteome</keyword>
<protein>
    <submittedName>
        <fullName evidence="1">Uncharacterized protein</fullName>
    </submittedName>
</protein>
<organism evidence="1 2">
    <name type="scientific">Neophaeococcomyces mojaviensis</name>
    <dbReference type="NCBI Taxonomy" id="3383035"/>
    <lineage>
        <taxon>Eukaryota</taxon>
        <taxon>Fungi</taxon>
        <taxon>Dikarya</taxon>
        <taxon>Ascomycota</taxon>
        <taxon>Pezizomycotina</taxon>
        <taxon>Eurotiomycetes</taxon>
        <taxon>Chaetothyriomycetidae</taxon>
        <taxon>Chaetothyriales</taxon>
        <taxon>Chaetothyriales incertae sedis</taxon>
        <taxon>Neophaeococcomyces</taxon>
    </lineage>
</organism>
<name>A0ACC3A331_9EURO</name>
<reference evidence="1" key="1">
    <citation type="submission" date="2022-10" db="EMBL/GenBank/DDBJ databases">
        <title>Culturing micro-colonial fungi from biological soil crusts in the Mojave desert and describing Neophaeococcomyces mojavensis, and introducing the new genera and species Taxawa tesnikishii.</title>
        <authorList>
            <person name="Kurbessoian T."/>
            <person name="Stajich J.E."/>
        </authorList>
    </citation>
    <scope>NUCLEOTIDE SEQUENCE</scope>
    <source>
        <strain evidence="1">JES_112</strain>
    </source>
</reference>
<gene>
    <name evidence="1" type="ORF">H2198_006552</name>
</gene>
<evidence type="ECO:0000313" key="2">
    <source>
        <dbReference type="Proteomes" id="UP001172386"/>
    </source>
</evidence>
<sequence>MNPHQKNKIDISSFSADEQRLFRMYGKLPNKKDLLQNKLKERKYFDSGDYALSKAGKASDTGVTSIGTEHPSADNIPHASPLTHIVTRSDSISGASPPSNPHSPIVGSLSHNPLSAVGAGEAASPTLSGPSPAGMHRGSINGIPGGNQVSLGGMGMGAGIGNSRSPVKESYLNRSASLDEAGNVREDNNEEEEEEEKKNLEVEMSISPPPKAEGIPIRR</sequence>
<dbReference type="EMBL" id="JAPDRQ010000122">
    <property type="protein sequence ID" value="KAJ9654390.1"/>
    <property type="molecule type" value="Genomic_DNA"/>
</dbReference>